<evidence type="ECO:0000313" key="3">
    <source>
        <dbReference type="EMBL" id="MEA5365123.1"/>
    </source>
</evidence>
<comment type="caution">
    <text evidence="3">The sequence shown here is derived from an EMBL/GenBank/DDBJ whole genome shotgun (WGS) entry which is preliminary data.</text>
</comment>
<feature type="compositionally biased region" description="Low complexity" evidence="1">
    <location>
        <begin position="16"/>
        <end position="87"/>
    </location>
</feature>
<keyword evidence="2" id="KW-1133">Transmembrane helix</keyword>
<name>A0ABU5RFT0_9PSEU</name>
<organism evidence="3 4">
    <name type="scientific">Amycolatopsis heterodermiae</name>
    <dbReference type="NCBI Taxonomy" id="3110235"/>
    <lineage>
        <taxon>Bacteria</taxon>
        <taxon>Bacillati</taxon>
        <taxon>Actinomycetota</taxon>
        <taxon>Actinomycetes</taxon>
        <taxon>Pseudonocardiales</taxon>
        <taxon>Pseudonocardiaceae</taxon>
        <taxon>Amycolatopsis</taxon>
    </lineage>
</organism>
<keyword evidence="2" id="KW-0472">Membrane</keyword>
<evidence type="ECO:0000313" key="4">
    <source>
        <dbReference type="Proteomes" id="UP001304298"/>
    </source>
</evidence>
<keyword evidence="4" id="KW-1185">Reference proteome</keyword>
<sequence>MSTEFPPGPEPQPTLPAQQDPTPQPMQPAQQSQQSQPPAQHQPLPAQHEPQQPAQQQSLPPAQHQQPPLGQQEPRQPQQPQSQPPAARQRERRRPLFARPIAVGLIGVLVGAFLVGVPWLVIGLLGGPSPQPLKLPDTLGGFETTQAAVTKIAKGGTTGKSQIERADKAETENASRISAAYGGAAAVFRSYSDPGLSSGFQVAAVRADSPELLAQYEDTAALGQALPSTELKRIGPVQCLIHNEITPAGQTVDPENSFVMSCQRTGGGLTVQLRNTTTEDAHDPARFAAVVEEAWTALGG</sequence>
<protein>
    <recommendedName>
        <fullName evidence="5">Serine/threonine protein kinase</fullName>
    </recommendedName>
</protein>
<feature type="compositionally biased region" description="Pro residues" evidence="1">
    <location>
        <begin position="1"/>
        <end position="14"/>
    </location>
</feature>
<proteinExistence type="predicted"/>
<feature type="region of interest" description="Disordered" evidence="1">
    <location>
        <begin position="1"/>
        <end position="92"/>
    </location>
</feature>
<feature type="transmembrane region" description="Helical" evidence="2">
    <location>
        <begin position="96"/>
        <end position="121"/>
    </location>
</feature>
<accession>A0ABU5RFT0</accession>
<dbReference type="RefSeq" id="WP_323333405.1">
    <property type="nucleotide sequence ID" value="NZ_JAYFSI010000011.1"/>
</dbReference>
<evidence type="ECO:0000256" key="1">
    <source>
        <dbReference type="SAM" id="MobiDB-lite"/>
    </source>
</evidence>
<evidence type="ECO:0008006" key="5">
    <source>
        <dbReference type="Google" id="ProtNLM"/>
    </source>
</evidence>
<keyword evidence="2" id="KW-0812">Transmembrane</keyword>
<dbReference type="Proteomes" id="UP001304298">
    <property type="component" value="Unassembled WGS sequence"/>
</dbReference>
<dbReference type="EMBL" id="JAYFSI010000011">
    <property type="protein sequence ID" value="MEA5365123.1"/>
    <property type="molecule type" value="Genomic_DNA"/>
</dbReference>
<reference evidence="3 4" key="1">
    <citation type="submission" date="2023-12" db="EMBL/GenBank/DDBJ databases">
        <title>Amycolatopsis sp. V23-08.</title>
        <authorList>
            <person name="Somphong A."/>
        </authorList>
    </citation>
    <scope>NUCLEOTIDE SEQUENCE [LARGE SCALE GENOMIC DNA]</scope>
    <source>
        <strain evidence="3 4">V23-08</strain>
    </source>
</reference>
<evidence type="ECO:0000256" key="2">
    <source>
        <dbReference type="SAM" id="Phobius"/>
    </source>
</evidence>
<gene>
    <name evidence="3" type="ORF">VA596_36705</name>
</gene>